<accession>A0A1F7X7I4</accession>
<reference evidence="2 3" key="1">
    <citation type="journal article" date="2016" name="Nat. Commun.">
        <title>Thousands of microbial genomes shed light on interconnected biogeochemical processes in an aquifer system.</title>
        <authorList>
            <person name="Anantharaman K."/>
            <person name="Brown C.T."/>
            <person name="Hug L.A."/>
            <person name="Sharon I."/>
            <person name="Castelle C.J."/>
            <person name="Probst A.J."/>
            <person name="Thomas B.C."/>
            <person name="Singh A."/>
            <person name="Wilkins M.J."/>
            <person name="Karaoz U."/>
            <person name="Brodie E.L."/>
            <person name="Williams K.H."/>
            <person name="Hubbard S.S."/>
            <person name="Banfield J.F."/>
        </authorList>
    </citation>
    <scope>NUCLEOTIDE SEQUENCE [LARGE SCALE GENOMIC DNA]</scope>
</reference>
<comment type="caution">
    <text evidence="2">The sequence shown here is derived from an EMBL/GenBank/DDBJ whole genome shotgun (WGS) entry which is preliminary data.</text>
</comment>
<dbReference type="Gene3D" id="3.40.50.150">
    <property type="entry name" value="Vaccinia Virus protein VP39"/>
    <property type="match status" value="1"/>
</dbReference>
<evidence type="ECO:0000259" key="1">
    <source>
        <dbReference type="Pfam" id="PF08241"/>
    </source>
</evidence>
<name>A0A1F7X7I4_9BACT</name>
<feature type="domain" description="Methyltransferase type 11" evidence="1">
    <location>
        <begin position="53"/>
        <end position="163"/>
    </location>
</feature>
<proteinExistence type="predicted"/>
<evidence type="ECO:0000313" key="3">
    <source>
        <dbReference type="Proteomes" id="UP000177053"/>
    </source>
</evidence>
<dbReference type="AlphaFoldDB" id="A0A1F7X7I4"/>
<dbReference type="PANTHER" id="PTHR45581:SF3">
    <property type="entry name" value="METHYLTRANSFERASE DOMAIN-CONTAINING PROTEIN"/>
    <property type="match status" value="1"/>
</dbReference>
<dbReference type="PANTHER" id="PTHR45581">
    <property type="entry name" value="PROTEIN CBG10435"/>
    <property type="match status" value="1"/>
</dbReference>
<sequence length="264" mass="31014">MKIPKLIKQTQTLFLKNNINVIQTRSNLYLLRTLQIINKINGLYKKGGKLKILDLGCGYGFNTCILKSMCPKCNIFGIDYGTDSKKSWNIINKNGYNIEFVRADARELPFEKDTFDIVISWGLLEHIGEEKISYISLKEKQLEEEKCVKEVKRVLKKDGYFFLNYLPNSYSYIEFISKHYKIYSHPKKFSKWEITQLLEGNNFKMKHLSRVHFLPSLYYILGNTMGDFLNKIAFQLNLLDSLFLRTPLSIFAQDFEIITQKERN</sequence>
<organism evidence="2 3">
    <name type="scientific">Candidatus Woesebacteria bacterium RBG_16_34_12</name>
    <dbReference type="NCBI Taxonomy" id="1802480"/>
    <lineage>
        <taxon>Bacteria</taxon>
        <taxon>Candidatus Woeseibacteriota</taxon>
    </lineage>
</organism>
<dbReference type="CDD" id="cd02440">
    <property type="entry name" value="AdoMet_MTases"/>
    <property type="match status" value="1"/>
</dbReference>
<protein>
    <recommendedName>
        <fullName evidence="1">Methyltransferase type 11 domain-containing protein</fullName>
    </recommendedName>
</protein>
<dbReference type="InterPro" id="IPR013216">
    <property type="entry name" value="Methyltransf_11"/>
</dbReference>
<dbReference type="GO" id="GO:0008757">
    <property type="term" value="F:S-adenosylmethionine-dependent methyltransferase activity"/>
    <property type="evidence" value="ECO:0007669"/>
    <property type="project" value="InterPro"/>
</dbReference>
<dbReference type="Proteomes" id="UP000177053">
    <property type="component" value="Unassembled WGS sequence"/>
</dbReference>
<evidence type="ECO:0000313" key="2">
    <source>
        <dbReference type="EMBL" id="OGM10689.1"/>
    </source>
</evidence>
<dbReference type="Pfam" id="PF08241">
    <property type="entry name" value="Methyltransf_11"/>
    <property type="match status" value="1"/>
</dbReference>
<dbReference type="SUPFAM" id="SSF53335">
    <property type="entry name" value="S-adenosyl-L-methionine-dependent methyltransferases"/>
    <property type="match status" value="1"/>
</dbReference>
<dbReference type="InterPro" id="IPR029063">
    <property type="entry name" value="SAM-dependent_MTases_sf"/>
</dbReference>
<gene>
    <name evidence="2" type="ORF">A2Z22_05275</name>
</gene>
<dbReference type="EMBL" id="MGFS01000032">
    <property type="protein sequence ID" value="OGM10689.1"/>
    <property type="molecule type" value="Genomic_DNA"/>
</dbReference>